<dbReference type="InterPro" id="IPR050779">
    <property type="entry name" value="Transglutaminase"/>
</dbReference>
<proteinExistence type="inferred from homology"/>
<dbReference type="EMBL" id="AHAT01020828">
    <property type="status" value="NOT_ANNOTATED_CDS"/>
    <property type="molecule type" value="Genomic_DNA"/>
</dbReference>
<reference evidence="6" key="1">
    <citation type="submission" date="2011-12" db="EMBL/GenBank/DDBJ databases">
        <title>The Draft Genome of Lepisosteus oculatus.</title>
        <authorList>
            <consortium name="The Broad Institute Genome Assembly &amp; Analysis Group"/>
            <consortium name="Computational R&amp;D Group"/>
            <consortium name="and Sequencing Platform"/>
            <person name="Di Palma F."/>
            <person name="Alfoldi J."/>
            <person name="Johnson J."/>
            <person name="Berlin A."/>
            <person name="Gnerre S."/>
            <person name="Jaffe D."/>
            <person name="MacCallum I."/>
            <person name="Young S."/>
            <person name="Walker B.J."/>
            <person name="Lander E.S."/>
            <person name="Lindblad-Toh K."/>
        </authorList>
    </citation>
    <scope>NUCLEOTIDE SEQUENCE [LARGE SCALE GENOMIC DNA]</scope>
</reference>
<dbReference type="PANTHER" id="PTHR11590:SF73">
    <property type="entry name" value="NOVEL TRANSGLUTAMINASE FAMILY PROTEIN-RELATED"/>
    <property type="match status" value="1"/>
</dbReference>
<dbReference type="InterPro" id="IPR013783">
    <property type="entry name" value="Ig-like_fold"/>
</dbReference>
<dbReference type="GO" id="GO:0007399">
    <property type="term" value="P:nervous system development"/>
    <property type="evidence" value="ECO:0007669"/>
    <property type="project" value="UniProtKB-ARBA"/>
</dbReference>
<dbReference type="Bgee" id="ENSLOCG00000007654">
    <property type="expression patterns" value="Expressed in bone element and 12 other cell types or tissues"/>
</dbReference>
<dbReference type="GO" id="GO:0005739">
    <property type="term" value="C:mitochondrion"/>
    <property type="evidence" value="ECO:0000318"/>
    <property type="project" value="GO_Central"/>
</dbReference>
<feature type="active site" evidence="2">
    <location>
        <position position="274"/>
    </location>
</feature>
<dbReference type="InterPro" id="IPR001102">
    <property type="entry name" value="Transglutaminase_N"/>
</dbReference>
<dbReference type="eggNOG" id="ENOG502QTRA">
    <property type="taxonomic scope" value="Eukaryota"/>
</dbReference>
<dbReference type="InParanoid" id="W5MLP7"/>
<accession>W5MLP7</accession>
<dbReference type="InterPro" id="IPR002931">
    <property type="entry name" value="Transglutaminase-like"/>
</dbReference>
<dbReference type="GO" id="GO:0046872">
    <property type="term" value="F:metal ion binding"/>
    <property type="evidence" value="ECO:0007669"/>
    <property type="project" value="UniProtKB-KW"/>
</dbReference>
<dbReference type="OMA" id="STWNFHC"/>
<feature type="binding site" evidence="3">
    <location>
        <position position="445"/>
    </location>
    <ligand>
        <name>Ca(2+)</name>
        <dbReference type="ChEBI" id="CHEBI:29108"/>
    </ligand>
</feature>
<dbReference type="Gene3D" id="3.90.260.10">
    <property type="entry name" value="Transglutaminase-like"/>
    <property type="match status" value="1"/>
</dbReference>
<feature type="active site" evidence="2">
    <location>
        <position position="356"/>
    </location>
</feature>
<evidence type="ECO:0000256" key="2">
    <source>
        <dbReference type="PIRSR" id="PIRSR000459-1"/>
    </source>
</evidence>
<comment type="cofactor">
    <cofactor evidence="3">
        <name>Ca(2+)</name>
        <dbReference type="ChEBI" id="CHEBI:29108"/>
    </cofactor>
    <text evidence="3">Binds 1 Ca(2+) ion per subunit.</text>
</comment>
<feature type="binding site" evidence="3">
    <location>
        <position position="450"/>
    </location>
    <ligand>
        <name>Ca(2+)</name>
        <dbReference type="ChEBI" id="CHEBI:29108"/>
    </ligand>
</feature>
<dbReference type="Ensembl" id="ENSLOCT00000009317.1">
    <property type="protein sequence ID" value="ENSLOCP00000009306.1"/>
    <property type="gene ID" value="ENSLOCG00000007654.1"/>
</dbReference>
<reference evidence="5" key="3">
    <citation type="submission" date="2025-09" db="UniProtKB">
        <authorList>
            <consortium name="Ensembl"/>
        </authorList>
    </citation>
    <scope>IDENTIFICATION</scope>
</reference>
<dbReference type="InterPro" id="IPR013808">
    <property type="entry name" value="Transglutaminase_AS"/>
</dbReference>
<dbReference type="SMART" id="SM00460">
    <property type="entry name" value="TGc"/>
    <property type="match status" value="1"/>
</dbReference>
<dbReference type="Pfam" id="PF00927">
    <property type="entry name" value="Transglut_C"/>
    <property type="match status" value="1"/>
</dbReference>
<dbReference type="InterPro" id="IPR036238">
    <property type="entry name" value="Transglutaminase_C_sf"/>
</dbReference>
<keyword evidence="3" id="KW-0479">Metal-binding</keyword>
<dbReference type="SUPFAM" id="SSF81296">
    <property type="entry name" value="E set domains"/>
    <property type="match status" value="1"/>
</dbReference>
<dbReference type="GO" id="GO:0003810">
    <property type="term" value="F:protein-glutamine gamma-glutamyltransferase activity"/>
    <property type="evidence" value="ECO:0000318"/>
    <property type="project" value="GO_Central"/>
</dbReference>
<comment type="similarity">
    <text evidence="1">Belongs to the transglutaminase superfamily. Transglutaminase family.</text>
</comment>
<dbReference type="Pfam" id="PF01841">
    <property type="entry name" value="Transglut_core"/>
    <property type="match status" value="1"/>
</dbReference>
<dbReference type="GO" id="GO:0007200">
    <property type="term" value="P:phospholipase C-activating G protein-coupled receptor signaling pathway"/>
    <property type="evidence" value="ECO:0000318"/>
    <property type="project" value="GO_Central"/>
</dbReference>
<dbReference type="Gene3D" id="2.60.40.10">
    <property type="entry name" value="Immunoglobulins"/>
    <property type="match status" value="3"/>
</dbReference>
<dbReference type="AlphaFoldDB" id="W5MLP7"/>
<dbReference type="PANTHER" id="PTHR11590">
    <property type="entry name" value="PROTEIN-GLUTAMINE GAMMA-GLUTAMYLTRANSFERASE"/>
    <property type="match status" value="1"/>
</dbReference>
<dbReference type="EMBL" id="AHAT01020827">
    <property type="status" value="NOT_ANNOTATED_CDS"/>
    <property type="molecule type" value="Genomic_DNA"/>
</dbReference>
<dbReference type="Proteomes" id="UP000018468">
    <property type="component" value="Linkage group LG23"/>
</dbReference>
<dbReference type="PIRSF" id="PIRSF000459">
    <property type="entry name" value="TGM_EBP42"/>
    <property type="match status" value="1"/>
</dbReference>
<dbReference type="InterPro" id="IPR036985">
    <property type="entry name" value="Transglutaminase-like_sf"/>
</dbReference>
<dbReference type="InterPro" id="IPR038765">
    <property type="entry name" value="Papain-like_cys_pep_sf"/>
</dbReference>
<dbReference type="STRING" id="7918.ENSLOCP00000009306"/>
<feature type="binding site" evidence="3">
    <location>
        <position position="398"/>
    </location>
    <ligand>
        <name>Ca(2+)</name>
        <dbReference type="ChEBI" id="CHEBI:29108"/>
    </ligand>
</feature>
<dbReference type="GeneTree" id="ENSGT01050000244866"/>
<reference evidence="5" key="2">
    <citation type="submission" date="2025-08" db="UniProtKB">
        <authorList>
            <consortium name="Ensembl"/>
        </authorList>
    </citation>
    <scope>IDENTIFICATION</scope>
</reference>
<evidence type="ECO:0000313" key="5">
    <source>
        <dbReference type="Ensembl" id="ENSLOCP00000009306.1"/>
    </source>
</evidence>
<feature type="domain" description="Transglutaminase-like" evidence="4">
    <location>
        <begin position="266"/>
        <end position="359"/>
    </location>
</feature>
<name>W5MLP7_LEPOC</name>
<dbReference type="SUPFAM" id="SSF54001">
    <property type="entry name" value="Cysteine proteinases"/>
    <property type="match status" value="1"/>
</dbReference>
<evidence type="ECO:0000259" key="4">
    <source>
        <dbReference type="SMART" id="SM00460"/>
    </source>
</evidence>
<dbReference type="InterPro" id="IPR008958">
    <property type="entry name" value="Transglutaminase_C"/>
</dbReference>
<evidence type="ECO:0000313" key="6">
    <source>
        <dbReference type="Proteomes" id="UP000018468"/>
    </source>
</evidence>
<feature type="binding site" evidence="3">
    <location>
        <position position="396"/>
    </location>
    <ligand>
        <name>Ca(2+)</name>
        <dbReference type="ChEBI" id="CHEBI:29108"/>
    </ligand>
</feature>
<dbReference type="PROSITE" id="PS00547">
    <property type="entry name" value="TRANSGLUTAMINASES"/>
    <property type="match status" value="1"/>
</dbReference>
<dbReference type="InterPro" id="IPR014756">
    <property type="entry name" value="Ig_E-set"/>
</dbReference>
<evidence type="ECO:0000256" key="1">
    <source>
        <dbReference type="ARBA" id="ARBA00005968"/>
    </source>
</evidence>
<dbReference type="InterPro" id="IPR023608">
    <property type="entry name" value="Transglutaminase_animal"/>
</dbReference>
<dbReference type="GO" id="GO:0043065">
    <property type="term" value="P:positive regulation of apoptotic process"/>
    <property type="evidence" value="ECO:0000318"/>
    <property type="project" value="GO_Central"/>
</dbReference>
<organism evidence="5 6">
    <name type="scientific">Lepisosteus oculatus</name>
    <name type="common">Spotted gar</name>
    <dbReference type="NCBI Taxonomy" id="7918"/>
    <lineage>
        <taxon>Eukaryota</taxon>
        <taxon>Metazoa</taxon>
        <taxon>Chordata</taxon>
        <taxon>Craniata</taxon>
        <taxon>Vertebrata</taxon>
        <taxon>Euteleostomi</taxon>
        <taxon>Actinopterygii</taxon>
        <taxon>Neopterygii</taxon>
        <taxon>Holostei</taxon>
        <taxon>Semionotiformes</taxon>
        <taxon>Lepisosteidae</taxon>
        <taxon>Lepisosteus</taxon>
    </lineage>
</organism>
<keyword evidence="6" id="KW-1185">Reference proteome</keyword>
<sequence>MCRCAGLLEAVDLQCWTNNQQHRSQEMDTERLILRRGQPFSLTAHSAGPPPQPPARRLAIVLHLGRDGDTVIKVSDSRGPAGQWWFSVQPAQGELLLTVHSPPDAPVGYYRMNIVVLDSDGLILQQMPAGSFFLLFNPWCKDDAVHLSGEEQLQEYIMNESGLLFQGSWDQINTLPWDFGQFERDVVDICFQILDNSPAALRNPRADALSRSDPVYVSRTVTAMVNANDDRGVVSGRWDGDYSDGVAPTRWTGSVAILRRWSRGGAQRVQYGQCWVFSGVACTVLRCLGIPTRCVTNYSSAHDTDGNLTVDQCYNEQLESLPAAGKDMIWNYHCWVESWMARPDLPRDYWGWQVLDPTPQERSDGVFCCGPCPVRAVKEGDVDVKYDAPFVFSEVNADLACWVVRADGGRSRAALQRHSVGRNISTKSIYGEQREDLTHHYKYPEGSAMERQVYAKAGRKLALRGSGAGQLELGIKQPQAVHGSDFDVYVHVRNRGGEDERGQLTVIARAVTYNGIRLGECHRKTTSLALPAGAAHREVLRVRYEQYGERLSEHHLIRVTALVEPHGRPDVTLHEINIPLSVPRLVVKVIGEAVVSQPLKAQITFVNPLPVTLRGGVFIFSFAKTFSPTQSVLGEEIGPGQTLTVQVSFKPSKPGLRTLLVDFDTDKLKDVKGLAKVIVRPKAQNASPTETEAR</sequence>
<protein>
    <submittedName>
        <fullName evidence="5">Transglutaminase 2, like</fullName>
    </submittedName>
</protein>
<keyword evidence="3" id="KW-0106">Calcium</keyword>
<feature type="active site" evidence="2">
    <location>
        <position position="333"/>
    </location>
</feature>
<evidence type="ECO:0000256" key="3">
    <source>
        <dbReference type="PIRSR" id="PIRSR000459-2"/>
    </source>
</evidence>
<dbReference type="Pfam" id="PF00868">
    <property type="entry name" value="Transglut_N"/>
    <property type="match status" value="1"/>
</dbReference>
<dbReference type="SUPFAM" id="SSF49309">
    <property type="entry name" value="Transglutaminase, two C-terminal domains"/>
    <property type="match status" value="2"/>
</dbReference>